<dbReference type="SMART" id="SM00332">
    <property type="entry name" value="PP2Cc"/>
    <property type="match status" value="1"/>
</dbReference>
<dbReference type="GO" id="GO:0004722">
    <property type="term" value="F:protein serine/threonine phosphatase activity"/>
    <property type="evidence" value="ECO:0007669"/>
    <property type="project" value="InterPro"/>
</dbReference>
<evidence type="ECO:0000313" key="7">
    <source>
        <dbReference type="EMBL" id="CAE0265738.1"/>
    </source>
</evidence>
<dbReference type="AlphaFoldDB" id="A0A7S3LUW7"/>
<dbReference type="Pfam" id="PF00481">
    <property type="entry name" value="PP2C"/>
    <property type="match status" value="1"/>
</dbReference>
<keyword evidence="3 4" id="KW-0904">Protein phosphatase</keyword>
<evidence type="ECO:0000256" key="4">
    <source>
        <dbReference type="RuleBase" id="RU003465"/>
    </source>
</evidence>
<proteinExistence type="inferred from homology"/>
<dbReference type="CDD" id="cd00143">
    <property type="entry name" value="PP2Cc"/>
    <property type="match status" value="1"/>
</dbReference>
<dbReference type="InterPro" id="IPR000222">
    <property type="entry name" value="PP2C_BS"/>
</dbReference>
<evidence type="ECO:0000259" key="6">
    <source>
        <dbReference type="PROSITE" id="PS51746"/>
    </source>
</evidence>
<evidence type="ECO:0000256" key="2">
    <source>
        <dbReference type="ARBA" id="ARBA00022801"/>
    </source>
</evidence>
<dbReference type="PROSITE" id="PS51746">
    <property type="entry name" value="PPM_2"/>
    <property type="match status" value="1"/>
</dbReference>
<dbReference type="InterPro" id="IPR036457">
    <property type="entry name" value="PPM-type-like_dom_sf"/>
</dbReference>
<dbReference type="SMART" id="SM00331">
    <property type="entry name" value="PP2C_SIG"/>
    <property type="match status" value="1"/>
</dbReference>
<gene>
    <name evidence="7" type="ORF">PBIL07802_LOCUS28076</name>
</gene>
<dbReference type="PROSITE" id="PS01032">
    <property type="entry name" value="PPM_1"/>
    <property type="match status" value="1"/>
</dbReference>
<accession>A0A7S3LUW7</accession>
<evidence type="ECO:0000256" key="1">
    <source>
        <dbReference type="ARBA" id="ARBA00022723"/>
    </source>
</evidence>
<keyword evidence="5" id="KW-0812">Transmembrane</keyword>
<keyword evidence="1" id="KW-0479">Metal-binding</keyword>
<dbReference type="EMBL" id="HBIB01042865">
    <property type="protein sequence ID" value="CAE0265738.1"/>
    <property type="molecule type" value="Transcribed_RNA"/>
</dbReference>
<reference evidence="7" key="1">
    <citation type="submission" date="2021-01" db="EMBL/GenBank/DDBJ databases">
        <authorList>
            <person name="Corre E."/>
            <person name="Pelletier E."/>
            <person name="Niang G."/>
            <person name="Scheremetjew M."/>
            <person name="Finn R."/>
            <person name="Kale V."/>
            <person name="Holt S."/>
            <person name="Cochrane G."/>
            <person name="Meng A."/>
            <person name="Brown T."/>
            <person name="Cohen L."/>
        </authorList>
    </citation>
    <scope>NUCLEOTIDE SEQUENCE</scope>
    <source>
        <strain evidence="7">NIES-2562</strain>
    </source>
</reference>
<dbReference type="InterPro" id="IPR001932">
    <property type="entry name" value="PPM-type_phosphatase-like_dom"/>
</dbReference>
<feature type="transmembrane region" description="Helical" evidence="5">
    <location>
        <begin position="6"/>
        <end position="22"/>
    </location>
</feature>
<keyword evidence="5" id="KW-0472">Membrane</keyword>
<comment type="similarity">
    <text evidence="4">Belongs to the PP2C family.</text>
</comment>
<name>A0A7S3LUW7_9EUKA</name>
<keyword evidence="2 4" id="KW-0378">Hydrolase</keyword>
<keyword evidence="5" id="KW-1133">Transmembrane helix</keyword>
<dbReference type="GO" id="GO:0046872">
    <property type="term" value="F:metal ion binding"/>
    <property type="evidence" value="ECO:0007669"/>
    <property type="project" value="UniProtKB-KW"/>
</dbReference>
<evidence type="ECO:0000256" key="3">
    <source>
        <dbReference type="ARBA" id="ARBA00022912"/>
    </source>
</evidence>
<dbReference type="PANTHER" id="PTHR47992">
    <property type="entry name" value="PROTEIN PHOSPHATASE"/>
    <property type="match status" value="1"/>
</dbReference>
<dbReference type="SUPFAM" id="SSF81606">
    <property type="entry name" value="PP2C-like"/>
    <property type="match status" value="1"/>
</dbReference>
<feature type="domain" description="PPM-type phosphatase" evidence="6">
    <location>
        <begin position="51"/>
        <end position="304"/>
    </location>
</feature>
<protein>
    <recommendedName>
        <fullName evidence="6">PPM-type phosphatase domain-containing protein</fullName>
    </recommendedName>
</protein>
<organism evidence="7">
    <name type="scientific">Palpitomonas bilix</name>
    <dbReference type="NCBI Taxonomy" id="652834"/>
    <lineage>
        <taxon>Eukaryota</taxon>
        <taxon>Eukaryota incertae sedis</taxon>
    </lineage>
</organism>
<dbReference type="Gene3D" id="3.60.40.10">
    <property type="entry name" value="PPM-type phosphatase domain"/>
    <property type="match status" value="1"/>
</dbReference>
<sequence length="306" mass="33907">MFYYLLVLLTVALVAFTVYIFLHQQYNTKKKNSIHFSSSVHDARHEDTRISYGFAHTQGRRAYMEDEFVHSTRDGHSLFAVFDGHAGGRASLFCKDSVEDLVYRELADRQKGEKAENDEGKRVKGLALDTAISKLDFQFCELARASKLADGTTAIVALTDGEQLVVANVGDSRAVLISGQEAIPLSDDHKPDRDDERKRITDLGGRVLTIGCPRVEGNLAVSRAIGDISLKRYVIGKAEIKNADVQRGDRLVLASDGLWDVFTNDEVALHIQETNSSSDAARLLLREAFKRGSSDNITVVVATFDR</sequence>
<evidence type="ECO:0000256" key="5">
    <source>
        <dbReference type="SAM" id="Phobius"/>
    </source>
</evidence>
<dbReference type="InterPro" id="IPR015655">
    <property type="entry name" value="PP2C"/>
</dbReference>